<comment type="caution">
    <text evidence="1">The sequence shown here is derived from an EMBL/GenBank/DDBJ whole genome shotgun (WGS) entry which is preliminary data.</text>
</comment>
<protein>
    <recommendedName>
        <fullName evidence="3">Membrane-associated protease 1</fullName>
    </recommendedName>
</protein>
<evidence type="ECO:0000313" key="1">
    <source>
        <dbReference type="EMBL" id="MDK9581213.1"/>
    </source>
</evidence>
<reference evidence="1 2" key="1">
    <citation type="submission" date="2023-06" db="EMBL/GenBank/DDBJ databases">
        <title>Antibody response to the Sneathia vaginalis cytopathogenic toxin A during pregnancy.</title>
        <authorList>
            <person name="Mccoy Z.T."/>
            <person name="Serrano M.G."/>
            <person name="Spaine K."/>
            <person name="Edwards D.J."/>
            <person name="Buck G.A."/>
            <person name="Jefferson K."/>
        </authorList>
    </citation>
    <scope>NUCLEOTIDE SEQUENCE [LARGE SCALE GENOMIC DNA]</scope>
    <source>
        <strain evidence="1 2">CCUG 42621</strain>
    </source>
</reference>
<dbReference type="RefSeq" id="WP_285153626.1">
    <property type="nucleotide sequence ID" value="NZ_JASSPP010000016.1"/>
</dbReference>
<dbReference type="EMBL" id="JASSPP010000016">
    <property type="protein sequence ID" value="MDK9581213.1"/>
    <property type="molecule type" value="Genomic_DNA"/>
</dbReference>
<name>A0ABT7HL03_9FUSO</name>
<keyword evidence="2" id="KW-1185">Reference proteome</keyword>
<evidence type="ECO:0008006" key="3">
    <source>
        <dbReference type="Google" id="ProtNLM"/>
    </source>
</evidence>
<sequence>MGFKVVIKGSKDEIVLEKDRVLDVKYISDTPNDSNARATDLSVGLEISGKITNEKDDMTKKLCLWSLVPSENQDAYRNLTFEIISAGTVIRKINLPNTFIVDYTESFNVKNGTGIFTMMLKQKKEKLSEITIEGGYDAN</sequence>
<evidence type="ECO:0000313" key="2">
    <source>
        <dbReference type="Proteomes" id="UP001225134"/>
    </source>
</evidence>
<organism evidence="1 2">
    <name type="scientific">Sneathia sanguinegens</name>
    <dbReference type="NCBI Taxonomy" id="40543"/>
    <lineage>
        <taxon>Bacteria</taxon>
        <taxon>Fusobacteriati</taxon>
        <taxon>Fusobacteriota</taxon>
        <taxon>Fusobacteriia</taxon>
        <taxon>Fusobacteriales</taxon>
        <taxon>Leptotrichiaceae</taxon>
        <taxon>Sneathia</taxon>
    </lineage>
</organism>
<dbReference type="Proteomes" id="UP001225134">
    <property type="component" value="Unassembled WGS sequence"/>
</dbReference>
<proteinExistence type="predicted"/>
<gene>
    <name evidence="1" type="ORF">QQA45_06935</name>
</gene>
<accession>A0ABT7HL03</accession>